<dbReference type="GO" id="GO:0008270">
    <property type="term" value="F:zinc ion binding"/>
    <property type="evidence" value="ECO:0007669"/>
    <property type="project" value="UniProtKB-KW"/>
</dbReference>
<evidence type="ECO:0000259" key="3">
    <source>
        <dbReference type="PROSITE" id="PS50158"/>
    </source>
</evidence>
<dbReference type="AlphaFoldDB" id="A0AAD5Z0B7"/>
<gene>
    <name evidence="4" type="ORF">NP233_g324</name>
</gene>
<dbReference type="Pfam" id="PF00098">
    <property type="entry name" value="zf-CCHC"/>
    <property type="match status" value="6"/>
</dbReference>
<evidence type="ECO:0000256" key="2">
    <source>
        <dbReference type="PROSITE-ProRule" id="PRU00047"/>
    </source>
</evidence>
<dbReference type="EMBL" id="JANIEX010000008">
    <property type="protein sequence ID" value="KAJ3576587.1"/>
    <property type="molecule type" value="Genomic_DNA"/>
</dbReference>
<keyword evidence="2" id="KW-0863">Zinc-finger</keyword>
<comment type="caution">
    <text evidence="4">The sequence shown here is derived from an EMBL/GenBank/DDBJ whole genome shotgun (WGS) entry which is preliminary data.</text>
</comment>
<reference evidence="4" key="1">
    <citation type="submission" date="2022-07" db="EMBL/GenBank/DDBJ databases">
        <title>Genome Sequence of Leucocoprinus birnbaumii.</title>
        <authorList>
            <person name="Buettner E."/>
        </authorList>
    </citation>
    <scope>NUCLEOTIDE SEQUENCE</scope>
    <source>
        <strain evidence="4">VT141</strain>
    </source>
</reference>
<dbReference type="SMART" id="SM00343">
    <property type="entry name" value="ZnF_C2HC"/>
    <property type="match status" value="6"/>
</dbReference>
<dbReference type="GO" id="GO:0006397">
    <property type="term" value="P:mRNA processing"/>
    <property type="evidence" value="ECO:0007669"/>
    <property type="project" value="UniProtKB-KW"/>
</dbReference>
<dbReference type="PROSITE" id="PS50158">
    <property type="entry name" value="ZF_CCHC"/>
    <property type="match status" value="6"/>
</dbReference>
<dbReference type="PANTHER" id="PTHR23002">
    <property type="entry name" value="ZINC FINGER CCHC DOMAIN CONTAINING PROTEIN"/>
    <property type="match status" value="1"/>
</dbReference>
<keyword evidence="5" id="KW-1185">Reference proteome</keyword>
<accession>A0AAD5Z0B7</accession>
<dbReference type="InterPro" id="IPR001878">
    <property type="entry name" value="Znf_CCHC"/>
</dbReference>
<dbReference type="InterPro" id="IPR036875">
    <property type="entry name" value="Znf_CCHC_sf"/>
</dbReference>
<protein>
    <recommendedName>
        <fullName evidence="3">CCHC-type domain-containing protein</fullName>
    </recommendedName>
</protein>
<evidence type="ECO:0000313" key="4">
    <source>
        <dbReference type="EMBL" id="KAJ3576587.1"/>
    </source>
</evidence>
<feature type="domain" description="CCHC-type" evidence="3">
    <location>
        <begin position="242"/>
        <end position="257"/>
    </location>
</feature>
<feature type="domain" description="CCHC-type" evidence="3">
    <location>
        <begin position="206"/>
        <end position="221"/>
    </location>
</feature>
<feature type="domain" description="CCHC-type" evidence="3">
    <location>
        <begin position="174"/>
        <end position="189"/>
    </location>
</feature>
<keyword evidence="1" id="KW-0507">mRNA processing</keyword>
<feature type="domain" description="CCHC-type" evidence="3">
    <location>
        <begin position="153"/>
        <end position="167"/>
    </location>
</feature>
<feature type="domain" description="CCHC-type" evidence="3">
    <location>
        <begin position="282"/>
        <end position="297"/>
    </location>
</feature>
<feature type="domain" description="CCHC-type" evidence="3">
    <location>
        <begin position="260"/>
        <end position="276"/>
    </location>
</feature>
<proteinExistence type="predicted"/>
<dbReference type="SUPFAM" id="SSF57756">
    <property type="entry name" value="Retrovirus zinc finger-like domains"/>
    <property type="match status" value="3"/>
</dbReference>
<name>A0AAD5Z0B7_9AGAR</name>
<organism evidence="4 5">
    <name type="scientific">Leucocoprinus birnbaumii</name>
    <dbReference type="NCBI Taxonomy" id="56174"/>
    <lineage>
        <taxon>Eukaryota</taxon>
        <taxon>Fungi</taxon>
        <taxon>Dikarya</taxon>
        <taxon>Basidiomycota</taxon>
        <taxon>Agaricomycotina</taxon>
        <taxon>Agaricomycetes</taxon>
        <taxon>Agaricomycetidae</taxon>
        <taxon>Agaricales</taxon>
        <taxon>Agaricineae</taxon>
        <taxon>Agaricaceae</taxon>
        <taxon>Leucocoprinus</taxon>
    </lineage>
</organism>
<dbReference type="Proteomes" id="UP001213000">
    <property type="component" value="Unassembled WGS sequence"/>
</dbReference>
<dbReference type="InterPro" id="IPR051714">
    <property type="entry name" value="Znf_CCHC_NABP"/>
</dbReference>
<dbReference type="Gene3D" id="4.10.60.10">
    <property type="entry name" value="Zinc finger, CCHC-type"/>
    <property type="match status" value="5"/>
</dbReference>
<evidence type="ECO:0000313" key="5">
    <source>
        <dbReference type="Proteomes" id="UP001213000"/>
    </source>
</evidence>
<keyword evidence="2" id="KW-0862">Zinc</keyword>
<keyword evidence="2" id="KW-0479">Metal-binding</keyword>
<dbReference type="GO" id="GO:0003676">
    <property type="term" value="F:nucleic acid binding"/>
    <property type="evidence" value="ECO:0007669"/>
    <property type="project" value="InterPro"/>
</dbReference>
<sequence>MQYIAFRPHFPVLLFSASSTTPTNTTPTEPTEPTFSLDFATLKLKHYTWQDRTHPHRKHRHKAYYAPLSAARVHASGSAIDIPTFLLLLLSACVAAEALLSVIKLQAAPKLELPLGKSHLRPYGSNASSRMFLWSVSLDLMLLPLFLHLRFSYNCGGEGHVSRDCTQEAKAKSCYKCGQEGHISRDCTQSDNSKDTSGGFSGSQECYRCGQTGHIARACPNSASSSGGGYNAFSGGNNQKTCYSCGGVGHLSRDCSQGSKCYNCSQTGHISRDCPQPQKRACYSCGSEGHISRDCPKAATAA</sequence>
<evidence type="ECO:0000256" key="1">
    <source>
        <dbReference type="ARBA" id="ARBA00022664"/>
    </source>
</evidence>